<name>B4S3Z1_PROA2</name>
<protein>
    <submittedName>
        <fullName evidence="1">S23 ribosomal protein</fullName>
    </submittedName>
</protein>
<dbReference type="NCBIfam" id="TIGR02436">
    <property type="entry name" value="four helix bundle protein"/>
    <property type="match status" value="1"/>
</dbReference>
<reference evidence="1" key="1">
    <citation type="submission" date="2008-06" db="EMBL/GenBank/DDBJ databases">
        <title>Complete sequence of chromosome of Prosthecochloris aestuarii DSM 271.</title>
        <authorList>
            <consortium name="US DOE Joint Genome Institute"/>
            <person name="Lucas S."/>
            <person name="Copeland A."/>
            <person name="Lapidus A."/>
            <person name="Glavina del Rio T."/>
            <person name="Dalin E."/>
            <person name="Tice H."/>
            <person name="Bruce D."/>
            <person name="Goodwin L."/>
            <person name="Pitluck S."/>
            <person name="Schmutz J."/>
            <person name="Larimer F."/>
            <person name="Land M."/>
            <person name="Hauser L."/>
            <person name="Kyrpides N."/>
            <person name="Anderson I."/>
            <person name="Liu Z."/>
            <person name="Li T."/>
            <person name="Zhao F."/>
            <person name="Overmann J."/>
            <person name="Bryant D.A."/>
            <person name="Richardson P."/>
        </authorList>
    </citation>
    <scope>NUCLEOTIDE SEQUENCE [LARGE SCALE GENOMIC DNA]</scope>
    <source>
        <strain evidence="1">DSM 271</strain>
    </source>
</reference>
<gene>
    <name evidence="1" type="ordered locus">Paes_1770</name>
</gene>
<dbReference type="Proteomes" id="UP000002725">
    <property type="component" value="Chromosome"/>
</dbReference>
<dbReference type="EMBL" id="CP001108">
    <property type="protein sequence ID" value="ACF46783.1"/>
    <property type="molecule type" value="Genomic_DNA"/>
</dbReference>
<proteinExistence type="predicted"/>
<dbReference type="NCBIfam" id="NF008912">
    <property type="entry name" value="PRK12275.1-6"/>
    <property type="match status" value="1"/>
</dbReference>
<keyword evidence="2" id="KW-1185">Reference proteome</keyword>
<dbReference type="Pfam" id="PF05635">
    <property type="entry name" value="23S_rRNA_IVP"/>
    <property type="match status" value="1"/>
</dbReference>
<dbReference type="CDD" id="cd16377">
    <property type="entry name" value="23S_rRNA_IVP_like"/>
    <property type="match status" value="1"/>
</dbReference>
<dbReference type="GO" id="GO:0005840">
    <property type="term" value="C:ribosome"/>
    <property type="evidence" value="ECO:0007669"/>
    <property type="project" value="UniProtKB-KW"/>
</dbReference>
<organism evidence="1 2">
    <name type="scientific">Prosthecochloris aestuarii (strain DSM 271 / SK 413)</name>
    <dbReference type="NCBI Taxonomy" id="290512"/>
    <lineage>
        <taxon>Bacteria</taxon>
        <taxon>Pseudomonadati</taxon>
        <taxon>Chlorobiota</taxon>
        <taxon>Chlorobiia</taxon>
        <taxon>Chlorobiales</taxon>
        <taxon>Chlorobiaceae</taxon>
        <taxon>Prosthecochloris</taxon>
    </lineage>
</organism>
<dbReference type="InterPro" id="IPR036583">
    <property type="entry name" value="23S_rRNA_IVS_sf"/>
</dbReference>
<dbReference type="STRING" id="290512.Paes_1770"/>
<sequence>MTKIERFEDLAVWQESLKLSIDVYQSLKDCKDFGLKNQMERSAVSVPSNIAEGYERDSNNDYIRFLNISKASCGELRTQLYIAKAIGILPNEVADTFIEQTRLISRMLYGYIKMRRERF</sequence>
<dbReference type="eggNOG" id="COG0399">
    <property type="taxonomic scope" value="Bacteria"/>
</dbReference>
<evidence type="ECO:0000313" key="2">
    <source>
        <dbReference type="Proteomes" id="UP000002725"/>
    </source>
</evidence>
<dbReference type="KEGG" id="paa:Paes_1770"/>
<dbReference type="PANTHER" id="PTHR38471">
    <property type="entry name" value="FOUR HELIX BUNDLE PROTEIN"/>
    <property type="match status" value="1"/>
</dbReference>
<dbReference type="Gene3D" id="1.20.1440.60">
    <property type="entry name" value="23S rRNA-intervening sequence"/>
    <property type="match status" value="1"/>
</dbReference>
<dbReference type="InterPro" id="IPR012657">
    <property type="entry name" value="23S_rRNA-intervening_sequence"/>
</dbReference>
<dbReference type="HOGENOM" id="CLU_129874_0_0_10"/>
<dbReference type="PANTHER" id="PTHR38471:SF2">
    <property type="entry name" value="FOUR HELIX BUNDLE PROTEIN"/>
    <property type="match status" value="1"/>
</dbReference>
<keyword evidence="1" id="KW-0687">Ribonucleoprotein</keyword>
<dbReference type="AlphaFoldDB" id="B4S3Z1"/>
<dbReference type="SUPFAM" id="SSF158446">
    <property type="entry name" value="IVS-encoded protein-like"/>
    <property type="match status" value="1"/>
</dbReference>
<keyword evidence="1" id="KW-0689">Ribosomal protein</keyword>
<accession>B4S3Z1</accession>
<dbReference type="RefSeq" id="WP_012506316.1">
    <property type="nucleotide sequence ID" value="NC_011059.1"/>
</dbReference>
<evidence type="ECO:0000313" key="1">
    <source>
        <dbReference type="EMBL" id="ACF46783.1"/>
    </source>
</evidence>